<keyword evidence="9" id="KW-1185">Reference proteome</keyword>
<keyword evidence="2 4" id="KW-0694">RNA-binding</keyword>
<accession>A0AAV6UXE3</accession>
<evidence type="ECO:0000313" key="9">
    <source>
        <dbReference type="Proteomes" id="UP000827092"/>
    </source>
</evidence>
<dbReference type="FunFam" id="3.30.70.330:FF:000037">
    <property type="entry name" value="RNA-binding protein with multiple splicing 2"/>
    <property type="match status" value="1"/>
</dbReference>
<sequence length="334" mass="36833">MFQHILFPFFILVTDYAGKESQATFKGFNISSTSRDGTRRTPLSLVRGQRCRCFGLSGEKRITRVSRLDCRSHSAIEEVPNVESLQVRTLFVSGLPMDAKPRELYLLFRAYKGYEGSLLKVTSKNGKTSSPVGFVTFTTRAGAEAAKLDLQQGVRFDPDLPQTIRLEFAKSNTKVSKPKQPSPPAAPQHPGLLHPITGQEMGTLLPAVPDGWSHHPLSYTEVPVSTALHSAAIVHPALHAQLPPPLHPIPHAVMHHPPPPQMAPPHFHSTAPPNSTPPPQQSPQCSTLFVANLGHFVQEQELKDIYGSFPGFCRLRMHNKAPGPLTYVEYKLSE</sequence>
<comment type="subcellular location">
    <subcellularLocation>
        <location evidence="1">Nucleus</location>
    </subcellularLocation>
</comment>
<dbReference type="PROSITE" id="PS50102">
    <property type="entry name" value="RRM"/>
    <property type="match status" value="1"/>
</dbReference>
<keyword evidence="3" id="KW-0539">Nucleus</keyword>
<gene>
    <name evidence="8" type="ORF">JTE90_014524</name>
</gene>
<name>A0AAV6UXE3_9ARAC</name>
<feature type="region of interest" description="Disordered" evidence="5">
    <location>
        <begin position="257"/>
        <end position="284"/>
    </location>
</feature>
<dbReference type="EMBL" id="JAFNEN010000223">
    <property type="protein sequence ID" value="KAG8189010.1"/>
    <property type="molecule type" value="Genomic_DNA"/>
</dbReference>
<dbReference type="AlphaFoldDB" id="A0AAV6UXE3"/>
<dbReference type="CDD" id="cd12684">
    <property type="entry name" value="RRM_cpo"/>
    <property type="match status" value="1"/>
</dbReference>
<evidence type="ECO:0000259" key="7">
    <source>
        <dbReference type="PROSITE" id="PS50102"/>
    </source>
</evidence>
<feature type="region of interest" description="Disordered" evidence="5">
    <location>
        <begin position="171"/>
        <end position="193"/>
    </location>
</feature>
<dbReference type="Proteomes" id="UP000827092">
    <property type="component" value="Unassembled WGS sequence"/>
</dbReference>
<comment type="caution">
    <text evidence="8">The sequence shown here is derived from an EMBL/GenBank/DDBJ whole genome shotgun (WGS) entry which is preliminary data.</text>
</comment>
<proteinExistence type="predicted"/>
<protein>
    <recommendedName>
        <fullName evidence="7">RRM domain-containing protein</fullName>
    </recommendedName>
</protein>
<dbReference type="SMART" id="SM00360">
    <property type="entry name" value="RRM"/>
    <property type="match status" value="1"/>
</dbReference>
<dbReference type="GO" id="GO:0005634">
    <property type="term" value="C:nucleus"/>
    <property type="evidence" value="ECO:0007669"/>
    <property type="project" value="UniProtKB-SubCell"/>
</dbReference>
<dbReference type="PANTHER" id="PTHR10501">
    <property type="entry name" value="U1 SMALL NUCLEAR RIBONUCLEOPROTEIN A/U2 SMALL NUCLEAR RIBONUCLEOPROTEIN B"/>
    <property type="match status" value="1"/>
</dbReference>
<organism evidence="8 9">
    <name type="scientific">Oedothorax gibbosus</name>
    <dbReference type="NCBI Taxonomy" id="931172"/>
    <lineage>
        <taxon>Eukaryota</taxon>
        <taxon>Metazoa</taxon>
        <taxon>Ecdysozoa</taxon>
        <taxon>Arthropoda</taxon>
        <taxon>Chelicerata</taxon>
        <taxon>Arachnida</taxon>
        <taxon>Araneae</taxon>
        <taxon>Araneomorphae</taxon>
        <taxon>Entelegynae</taxon>
        <taxon>Araneoidea</taxon>
        <taxon>Linyphiidae</taxon>
        <taxon>Erigoninae</taxon>
        <taxon>Oedothorax</taxon>
    </lineage>
</organism>
<reference evidence="8 9" key="1">
    <citation type="journal article" date="2022" name="Nat. Ecol. Evol.">
        <title>A masculinizing supergene underlies an exaggerated male reproductive morph in a spider.</title>
        <authorList>
            <person name="Hendrickx F."/>
            <person name="De Corte Z."/>
            <person name="Sonet G."/>
            <person name="Van Belleghem S.M."/>
            <person name="Kostlbacher S."/>
            <person name="Vangestel C."/>
        </authorList>
    </citation>
    <scope>NUCLEOTIDE SEQUENCE [LARGE SCALE GENOMIC DNA]</scope>
    <source>
        <strain evidence="8">W744_W776</strain>
    </source>
</reference>
<evidence type="ECO:0000256" key="2">
    <source>
        <dbReference type="ARBA" id="ARBA00022884"/>
    </source>
</evidence>
<feature type="chain" id="PRO_5043787093" description="RRM domain-containing protein" evidence="6">
    <location>
        <begin position="19"/>
        <end position="334"/>
    </location>
</feature>
<keyword evidence="6" id="KW-0732">Signal</keyword>
<evidence type="ECO:0000256" key="1">
    <source>
        <dbReference type="ARBA" id="ARBA00004123"/>
    </source>
</evidence>
<evidence type="ECO:0000256" key="5">
    <source>
        <dbReference type="SAM" id="MobiDB-lite"/>
    </source>
</evidence>
<dbReference type="SUPFAM" id="SSF54928">
    <property type="entry name" value="RNA-binding domain, RBD"/>
    <property type="match status" value="1"/>
</dbReference>
<evidence type="ECO:0000313" key="8">
    <source>
        <dbReference type="EMBL" id="KAG8189010.1"/>
    </source>
</evidence>
<feature type="compositionally biased region" description="Low complexity" evidence="5">
    <location>
        <begin position="264"/>
        <end position="273"/>
    </location>
</feature>
<evidence type="ECO:0000256" key="6">
    <source>
        <dbReference type="SAM" id="SignalP"/>
    </source>
</evidence>
<feature type="signal peptide" evidence="6">
    <location>
        <begin position="1"/>
        <end position="18"/>
    </location>
</feature>
<dbReference type="Pfam" id="PF00076">
    <property type="entry name" value="RRM_1"/>
    <property type="match status" value="1"/>
</dbReference>
<evidence type="ECO:0000256" key="4">
    <source>
        <dbReference type="PROSITE-ProRule" id="PRU00176"/>
    </source>
</evidence>
<dbReference type="InterPro" id="IPR012677">
    <property type="entry name" value="Nucleotide-bd_a/b_plait_sf"/>
</dbReference>
<dbReference type="Gene3D" id="3.30.70.330">
    <property type="match status" value="2"/>
</dbReference>
<dbReference type="GO" id="GO:0003723">
    <property type="term" value="F:RNA binding"/>
    <property type="evidence" value="ECO:0007669"/>
    <property type="project" value="UniProtKB-UniRule"/>
</dbReference>
<dbReference type="InterPro" id="IPR000504">
    <property type="entry name" value="RRM_dom"/>
</dbReference>
<dbReference type="InterPro" id="IPR034788">
    <property type="entry name" value="Cpo_RRM"/>
</dbReference>
<feature type="domain" description="RRM" evidence="7">
    <location>
        <begin position="88"/>
        <end position="171"/>
    </location>
</feature>
<dbReference type="InterPro" id="IPR035979">
    <property type="entry name" value="RBD_domain_sf"/>
</dbReference>
<evidence type="ECO:0000256" key="3">
    <source>
        <dbReference type="ARBA" id="ARBA00023242"/>
    </source>
</evidence>